<dbReference type="OrthoDB" id="6461494at2"/>
<geneLocation type="plasmid" evidence="1 2">
    <name>pET35</name>
</geneLocation>
<dbReference type="Proteomes" id="UP000001726">
    <property type="component" value="Plasmid pET35"/>
</dbReference>
<evidence type="ECO:0000313" key="1">
    <source>
        <dbReference type="EMBL" id="CAO94827.1"/>
    </source>
</evidence>
<keyword evidence="2" id="KW-1185">Reference proteome</keyword>
<dbReference type="Pfam" id="PF24806">
    <property type="entry name" value="DUF7706"/>
    <property type="match status" value="1"/>
</dbReference>
<keyword evidence="1" id="KW-0614">Plasmid</keyword>
<dbReference type="HOGENOM" id="CLU_203726_0_0_6"/>
<accession>B2VAQ8</accession>
<sequence>MEIVVETLTPNFNDEEALALAQFVKRLTWSDIRGCAVDDSEAYTMKDAIGKLQKALAEKGYSPR</sequence>
<protein>
    <submittedName>
        <fullName evidence="1">Uncharacterized protein</fullName>
    </submittedName>
</protein>
<dbReference type="InterPro" id="IPR056123">
    <property type="entry name" value="DUF7706"/>
</dbReference>
<organism evidence="1 2">
    <name type="scientific">Erwinia tasmaniensis (strain DSM 17950 / CFBP 7177 / CIP 109463 / NCPPB 4357 / Et1/99)</name>
    <dbReference type="NCBI Taxonomy" id="465817"/>
    <lineage>
        <taxon>Bacteria</taxon>
        <taxon>Pseudomonadati</taxon>
        <taxon>Pseudomonadota</taxon>
        <taxon>Gammaproteobacteria</taxon>
        <taxon>Enterobacterales</taxon>
        <taxon>Erwiniaceae</taxon>
        <taxon>Erwinia</taxon>
    </lineage>
</organism>
<proteinExistence type="predicted"/>
<dbReference type="EMBL" id="CU468130">
    <property type="protein sequence ID" value="CAO94827.1"/>
    <property type="molecule type" value="Genomic_DNA"/>
</dbReference>
<name>B2VAQ8_ERWT9</name>
<dbReference type="RefSeq" id="WP_012443184.1">
    <property type="nucleotide sequence ID" value="NC_010696.1"/>
</dbReference>
<dbReference type="KEGG" id="eta:ETA_pET350270"/>
<reference evidence="1 2" key="1">
    <citation type="journal article" date="2008" name="Environ. Microbiol.">
        <title>The genome of Erwinia tasmaniensis strain Et1/99, a non-pathogenic bacterium in the genus Erwinia.</title>
        <authorList>
            <person name="Kube M."/>
            <person name="Migdoll A.M."/>
            <person name="Mueller I."/>
            <person name="Kuhl H."/>
            <person name="Beck A."/>
            <person name="Reinhardt R."/>
            <person name="Geider K."/>
        </authorList>
    </citation>
    <scope>NUCLEOTIDE SEQUENCE [LARGE SCALE GENOMIC DNA]</scope>
    <source>
        <strain evidence="2">DSM 17950 / CFBP 7177 / CIP 109463 / NCPPB 4357 / Et1/99</strain>
        <plasmid evidence="2">pET35</plasmid>
    </source>
</reference>
<dbReference type="AlphaFoldDB" id="B2VAQ8"/>
<gene>
    <name evidence="1" type="ordered locus">ETA_pET350270</name>
</gene>
<evidence type="ECO:0000313" key="2">
    <source>
        <dbReference type="Proteomes" id="UP000001726"/>
    </source>
</evidence>
<dbReference type="eggNOG" id="ENOG50337RR">
    <property type="taxonomic scope" value="Bacteria"/>
</dbReference>